<sequence length="187" mass="20615">MTATLQTTRLVLTPAAVSDFGDLCALMSDEAFTRFVLPEPIGPEEVWLRLLRDIGHWQALGHGNWTIRLRDSGAFAGVVGILNFRRAIDPPLGPYELGWGVAPAHWKKGLGLEAVRAALAWCDERLQAVRTVCIIDPGNAPSRALAERVGYRSHARALYRNHPLLLLERPRWAATTAHEALPKQADG</sequence>
<dbReference type="PROSITE" id="PS51186">
    <property type="entry name" value="GNAT"/>
    <property type="match status" value="1"/>
</dbReference>
<dbReference type="InterPro" id="IPR000182">
    <property type="entry name" value="GNAT_dom"/>
</dbReference>
<proteinExistence type="predicted"/>
<name>A0A1Z3LVI9_BREDI</name>
<dbReference type="SUPFAM" id="SSF55729">
    <property type="entry name" value="Acyl-CoA N-acyltransferases (Nat)"/>
    <property type="match status" value="1"/>
</dbReference>
<dbReference type="GO" id="GO:0016747">
    <property type="term" value="F:acyltransferase activity, transferring groups other than amino-acyl groups"/>
    <property type="evidence" value="ECO:0007669"/>
    <property type="project" value="InterPro"/>
</dbReference>
<dbReference type="RefSeq" id="WP_088410253.1">
    <property type="nucleotide sequence ID" value="NZ_CP021995.1"/>
</dbReference>
<dbReference type="Proteomes" id="UP000197024">
    <property type="component" value="Chromosome"/>
</dbReference>
<dbReference type="Gene3D" id="3.40.630.30">
    <property type="match status" value="1"/>
</dbReference>
<dbReference type="EMBL" id="CP021995">
    <property type="protein sequence ID" value="ASD26224.1"/>
    <property type="molecule type" value="Genomic_DNA"/>
</dbReference>
<dbReference type="PANTHER" id="PTHR43792">
    <property type="entry name" value="GNAT FAMILY, PUTATIVE (AFU_ORTHOLOGUE AFUA_3G00765)-RELATED-RELATED"/>
    <property type="match status" value="1"/>
</dbReference>
<evidence type="ECO:0000313" key="3">
    <source>
        <dbReference type="Proteomes" id="UP000197024"/>
    </source>
</evidence>
<dbReference type="AlphaFoldDB" id="A0A1Z3LVI9"/>
<accession>A0A1Z3LVI9</accession>
<gene>
    <name evidence="2" type="ORF">CD943_04565</name>
</gene>
<organism evidence="2 3">
    <name type="scientific">Brevundimonas diminuta</name>
    <name type="common">Pseudomonas diminuta</name>
    <dbReference type="NCBI Taxonomy" id="293"/>
    <lineage>
        <taxon>Bacteria</taxon>
        <taxon>Pseudomonadati</taxon>
        <taxon>Pseudomonadota</taxon>
        <taxon>Alphaproteobacteria</taxon>
        <taxon>Caulobacterales</taxon>
        <taxon>Caulobacteraceae</taxon>
        <taxon>Brevundimonas</taxon>
    </lineage>
</organism>
<evidence type="ECO:0000313" key="2">
    <source>
        <dbReference type="EMBL" id="ASD26224.1"/>
    </source>
</evidence>
<dbReference type="InterPro" id="IPR016181">
    <property type="entry name" value="Acyl_CoA_acyltransferase"/>
</dbReference>
<dbReference type="InterPro" id="IPR051531">
    <property type="entry name" value="N-acetyltransferase"/>
</dbReference>
<keyword evidence="2" id="KW-0808">Transferase</keyword>
<reference evidence="2 3" key="1">
    <citation type="submission" date="2017-06" db="EMBL/GenBank/DDBJ databases">
        <title>Biodegradation of gentamicin by bacterial consortia AMQD4 in synthetic medium and raw gentamicin sewage.</title>
        <authorList>
            <person name="Chang H."/>
            <person name="Feng Y."/>
            <person name="Li Z."/>
            <person name="Xue J."/>
            <person name="Cheng D."/>
        </authorList>
    </citation>
    <scope>NUCLEOTIDE SEQUENCE [LARGE SCALE GENOMIC DNA]</scope>
    <source>
        <strain evidence="2 3">BZC3</strain>
    </source>
</reference>
<evidence type="ECO:0000259" key="1">
    <source>
        <dbReference type="PROSITE" id="PS51186"/>
    </source>
</evidence>
<feature type="domain" description="N-acetyltransferase" evidence="1">
    <location>
        <begin position="10"/>
        <end position="172"/>
    </location>
</feature>
<dbReference type="Pfam" id="PF13302">
    <property type="entry name" value="Acetyltransf_3"/>
    <property type="match status" value="1"/>
</dbReference>
<protein>
    <submittedName>
        <fullName evidence="2">GNAT family N-acetyltransferase</fullName>
    </submittedName>
</protein>
<reference evidence="2 3" key="2">
    <citation type="submission" date="2017-06" db="EMBL/GenBank/DDBJ databases">
        <authorList>
            <person name="Kim H.J."/>
            <person name="Triplett B.A."/>
        </authorList>
    </citation>
    <scope>NUCLEOTIDE SEQUENCE [LARGE SCALE GENOMIC DNA]</scope>
    <source>
        <strain evidence="2 3">BZC3</strain>
    </source>
</reference>
<dbReference type="PANTHER" id="PTHR43792:SF16">
    <property type="entry name" value="N-ACETYLTRANSFERASE DOMAIN-CONTAINING PROTEIN"/>
    <property type="match status" value="1"/>
</dbReference>